<dbReference type="Gene3D" id="1.10.10.10">
    <property type="entry name" value="Winged helix-like DNA-binding domain superfamily/Winged helix DNA-binding domain"/>
    <property type="match status" value="1"/>
</dbReference>
<dbReference type="EMBL" id="CP063849">
    <property type="protein sequence ID" value="QOY87068.1"/>
    <property type="molecule type" value="Genomic_DNA"/>
</dbReference>
<sequence length="200" mass="22549">MVTLAMPVTAANRLTGPTQPGLPEDAPLAQRCRLREVPAFEELFHLHSPRLKSVAWNLLRRRQDAEDAVQETFLKAYRHIGTFHGNCTLATWLCRILINTCRDMASRHSRRFEHSSDELDVHSSHGVDPTLALVLEQALSCLSPILREVFLLAESEGFSHPEIASILDIDAGTSRSRLCEARRQLRQALLSRREDLSPHA</sequence>
<dbReference type="PANTHER" id="PTHR43133:SF51">
    <property type="entry name" value="RNA POLYMERASE SIGMA FACTOR"/>
    <property type="match status" value="1"/>
</dbReference>
<evidence type="ECO:0000256" key="4">
    <source>
        <dbReference type="ARBA" id="ARBA00023163"/>
    </source>
</evidence>
<keyword evidence="4" id="KW-0804">Transcription</keyword>
<dbReference type="InterPro" id="IPR013249">
    <property type="entry name" value="RNA_pol_sigma70_r4_t2"/>
</dbReference>
<organism evidence="7 8">
    <name type="scientific">Paludibaculum fermentans</name>
    <dbReference type="NCBI Taxonomy" id="1473598"/>
    <lineage>
        <taxon>Bacteria</taxon>
        <taxon>Pseudomonadati</taxon>
        <taxon>Acidobacteriota</taxon>
        <taxon>Terriglobia</taxon>
        <taxon>Bryobacterales</taxon>
        <taxon>Bryobacteraceae</taxon>
        <taxon>Paludibaculum</taxon>
    </lineage>
</organism>
<protein>
    <submittedName>
        <fullName evidence="7">RNA polymerase sigma factor</fullName>
    </submittedName>
</protein>
<dbReference type="GO" id="GO:0003677">
    <property type="term" value="F:DNA binding"/>
    <property type="evidence" value="ECO:0007669"/>
    <property type="project" value="InterPro"/>
</dbReference>
<dbReference type="CDD" id="cd06171">
    <property type="entry name" value="Sigma70_r4"/>
    <property type="match status" value="1"/>
</dbReference>
<feature type="domain" description="RNA polymerase sigma-70 region 2" evidence="5">
    <location>
        <begin position="43"/>
        <end position="111"/>
    </location>
</feature>
<dbReference type="Proteomes" id="UP000593892">
    <property type="component" value="Chromosome"/>
</dbReference>
<dbReference type="GO" id="GO:0006352">
    <property type="term" value="P:DNA-templated transcription initiation"/>
    <property type="evidence" value="ECO:0007669"/>
    <property type="project" value="InterPro"/>
</dbReference>
<dbReference type="Pfam" id="PF08281">
    <property type="entry name" value="Sigma70_r4_2"/>
    <property type="match status" value="1"/>
</dbReference>
<dbReference type="InterPro" id="IPR036388">
    <property type="entry name" value="WH-like_DNA-bd_sf"/>
</dbReference>
<evidence type="ECO:0000256" key="2">
    <source>
        <dbReference type="ARBA" id="ARBA00023015"/>
    </source>
</evidence>
<feature type="domain" description="RNA polymerase sigma factor 70 region 4 type 2" evidence="6">
    <location>
        <begin position="134"/>
        <end position="185"/>
    </location>
</feature>
<dbReference type="Gene3D" id="1.10.1740.10">
    <property type="match status" value="1"/>
</dbReference>
<comment type="similarity">
    <text evidence="1">Belongs to the sigma-70 factor family. ECF subfamily.</text>
</comment>
<keyword evidence="2" id="KW-0805">Transcription regulation</keyword>
<evidence type="ECO:0000313" key="7">
    <source>
        <dbReference type="EMBL" id="QOY87068.1"/>
    </source>
</evidence>
<dbReference type="KEGG" id="pfer:IRI77_30525"/>
<dbReference type="InterPro" id="IPR007627">
    <property type="entry name" value="RNA_pol_sigma70_r2"/>
</dbReference>
<name>A0A7S7SJT6_PALFE</name>
<evidence type="ECO:0000256" key="3">
    <source>
        <dbReference type="ARBA" id="ARBA00023082"/>
    </source>
</evidence>
<dbReference type="AlphaFoldDB" id="A0A7S7SJT6"/>
<keyword evidence="3" id="KW-0731">Sigma factor</keyword>
<evidence type="ECO:0000256" key="1">
    <source>
        <dbReference type="ARBA" id="ARBA00010641"/>
    </source>
</evidence>
<dbReference type="GO" id="GO:0016987">
    <property type="term" value="F:sigma factor activity"/>
    <property type="evidence" value="ECO:0007669"/>
    <property type="project" value="UniProtKB-KW"/>
</dbReference>
<proteinExistence type="inferred from homology"/>
<dbReference type="InterPro" id="IPR039425">
    <property type="entry name" value="RNA_pol_sigma-70-like"/>
</dbReference>
<evidence type="ECO:0000259" key="6">
    <source>
        <dbReference type="Pfam" id="PF08281"/>
    </source>
</evidence>
<dbReference type="InterPro" id="IPR013325">
    <property type="entry name" value="RNA_pol_sigma_r2"/>
</dbReference>
<dbReference type="InterPro" id="IPR014284">
    <property type="entry name" value="RNA_pol_sigma-70_dom"/>
</dbReference>
<dbReference type="RefSeq" id="WP_194448737.1">
    <property type="nucleotide sequence ID" value="NZ_CP063849.1"/>
</dbReference>
<dbReference type="Pfam" id="PF04542">
    <property type="entry name" value="Sigma70_r2"/>
    <property type="match status" value="1"/>
</dbReference>
<dbReference type="PANTHER" id="PTHR43133">
    <property type="entry name" value="RNA POLYMERASE ECF-TYPE SIGMA FACTO"/>
    <property type="match status" value="1"/>
</dbReference>
<accession>A0A7S7SJT6</accession>
<keyword evidence="8" id="KW-1185">Reference proteome</keyword>
<reference evidence="7 8" key="1">
    <citation type="submission" date="2020-10" db="EMBL/GenBank/DDBJ databases">
        <title>Complete genome sequence of Paludibaculum fermentans P105T, a facultatively anaerobic acidobacterium capable of dissimilatory Fe(III) reduction.</title>
        <authorList>
            <person name="Dedysh S.N."/>
            <person name="Beletsky A.V."/>
            <person name="Kulichevskaya I.S."/>
            <person name="Mardanov A.V."/>
            <person name="Ravin N.V."/>
        </authorList>
    </citation>
    <scope>NUCLEOTIDE SEQUENCE [LARGE SCALE GENOMIC DNA]</scope>
    <source>
        <strain evidence="7 8">P105</strain>
    </source>
</reference>
<dbReference type="SUPFAM" id="SSF88946">
    <property type="entry name" value="Sigma2 domain of RNA polymerase sigma factors"/>
    <property type="match status" value="1"/>
</dbReference>
<evidence type="ECO:0000313" key="8">
    <source>
        <dbReference type="Proteomes" id="UP000593892"/>
    </source>
</evidence>
<gene>
    <name evidence="7" type="ORF">IRI77_30525</name>
</gene>
<dbReference type="SUPFAM" id="SSF88659">
    <property type="entry name" value="Sigma3 and sigma4 domains of RNA polymerase sigma factors"/>
    <property type="match status" value="1"/>
</dbReference>
<dbReference type="NCBIfam" id="TIGR02937">
    <property type="entry name" value="sigma70-ECF"/>
    <property type="match status" value="1"/>
</dbReference>
<evidence type="ECO:0000259" key="5">
    <source>
        <dbReference type="Pfam" id="PF04542"/>
    </source>
</evidence>
<dbReference type="InterPro" id="IPR013324">
    <property type="entry name" value="RNA_pol_sigma_r3/r4-like"/>
</dbReference>